<organism evidence="1 2">
    <name type="scientific">Endozoicomonas elysicola</name>
    <dbReference type="NCBI Taxonomy" id="305900"/>
    <lineage>
        <taxon>Bacteria</taxon>
        <taxon>Pseudomonadati</taxon>
        <taxon>Pseudomonadota</taxon>
        <taxon>Gammaproteobacteria</taxon>
        <taxon>Oceanospirillales</taxon>
        <taxon>Endozoicomonadaceae</taxon>
        <taxon>Endozoicomonas</taxon>
    </lineage>
</organism>
<evidence type="ECO:0000313" key="1">
    <source>
        <dbReference type="EMBL" id="KEI72854.1"/>
    </source>
</evidence>
<keyword evidence="2" id="KW-1185">Reference proteome</keyword>
<dbReference type="Proteomes" id="UP000027997">
    <property type="component" value="Unassembled WGS sequence"/>
</dbReference>
<reference evidence="1 2" key="1">
    <citation type="submission" date="2014-06" db="EMBL/GenBank/DDBJ databases">
        <title>Whole Genome Sequences of Three Symbiotic Endozoicomonas Bacteria.</title>
        <authorList>
            <person name="Neave M.J."/>
            <person name="Apprill A."/>
            <person name="Voolstra C.R."/>
        </authorList>
    </citation>
    <scope>NUCLEOTIDE SEQUENCE [LARGE SCALE GENOMIC DNA]</scope>
    <source>
        <strain evidence="1 2">DSM 22380</strain>
    </source>
</reference>
<evidence type="ECO:0000313" key="2">
    <source>
        <dbReference type="Proteomes" id="UP000027997"/>
    </source>
</evidence>
<dbReference type="EMBL" id="JOJP01000001">
    <property type="protein sequence ID" value="KEI72854.1"/>
    <property type="molecule type" value="Genomic_DNA"/>
</dbReference>
<sequence>MIQSNRSMNMIHPPIHYKLLCEEVANQSHMTNRFILKETTILTKQFNSNEWEMKFMIYTEPLMF</sequence>
<proteinExistence type="predicted"/>
<name>A0A081KFC8_9GAMM</name>
<dbReference type="AlphaFoldDB" id="A0A081KFC8"/>
<protein>
    <submittedName>
        <fullName evidence="1">Uncharacterized protein</fullName>
    </submittedName>
</protein>
<accession>A0A081KFC8</accession>
<comment type="caution">
    <text evidence="1">The sequence shown here is derived from an EMBL/GenBank/DDBJ whole genome shotgun (WGS) entry which is preliminary data.</text>
</comment>
<gene>
    <name evidence="1" type="ORF">GV64_20925</name>
</gene>